<feature type="compositionally biased region" description="Pro residues" evidence="1">
    <location>
        <begin position="204"/>
        <end position="213"/>
    </location>
</feature>
<feature type="region of interest" description="Disordered" evidence="1">
    <location>
        <begin position="74"/>
        <end position="99"/>
    </location>
</feature>
<comment type="caution">
    <text evidence="2">The sequence shown here is derived from an EMBL/GenBank/DDBJ whole genome shotgun (WGS) entry which is preliminary data.</text>
</comment>
<feature type="compositionally biased region" description="Polar residues" evidence="1">
    <location>
        <begin position="371"/>
        <end position="381"/>
    </location>
</feature>
<feature type="compositionally biased region" description="Polar residues" evidence="1">
    <location>
        <begin position="152"/>
        <end position="162"/>
    </location>
</feature>
<proteinExistence type="predicted"/>
<feature type="compositionally biased region" description="Basic and acidic residues" evidence="1">
    <location>
        <begin position="401"/>
        <end position="414"/>
    </location>
</feature>
<feature type="region of interest" description="Disordered" evidence="1">
    <location>
        <begin position="115"/>
        <end position="483"/>
    </location>
</feature>
<feature type="compositionally biased region" description="Polar residues" evidence="1">
    <location>
        <begin position="471"/>
        <end position="483"/>
    </location>
</feature>
<evidence type="ECO:0000256" key="1">
    <source>
        <dbReference type="SAM" id="MobiDB-lite"/>
    </source>
</evidence>
<dbReference type="Proteomes" id="UP001437256">
    <property type="component" value="Unassembled WGS sequence"/>
</dbReference>
<evidence type="ECO:0000313" key="3">
    <source>
        <dbReference type="Proteomes" id="UP001437256"/>
    </source>
</evidence>
<dbReference type="EMBL" id="JBBXMP010000009">
    <property type="protein sequence ID" value="KAL0069986.1"/>
    <property type="molecule type" value="Genomic_DNA"/>
</dbReference>
<accession>A0ABR3A7U8</accession>
<name>A0ABR3A7U8_9AGAR</name>
<feature type="compositionally biased region" description="Polar residues" evidence="1">
    <location>
        <begin position="289"/>
        <end position="305"/>
    </location>
</feature>
<gene>
    <name evidence="2" type="ORF">AAF712_002883</name>
</gene>
<sequence length="524" mass="57420">MRVSEAVDVRRRGSTSSKVGRNTLGELGDAFSERVPMTPQEQVLRARLERVLSANAISPPPASQNPYSTRYIEKTGARERRSRSVTRGYPLRGESSPVTMEASGGLWGWFWRDEEDSEDSDCGPVNAEEFHAGTPSPLSPLSPSSASRFLPTPQSAGTTSPRTGFFDRHSSSSGSLTSKQRRIGSPPQASRPLSPGRPRSRTQPQPPTSPPLRPVEEMDSPRMLSKAMESLSNHQRRSGSITRSSTSMTKTSSGSSSHNRTARSPSRPRDRSTLKVDVEPGRSGRRATPPSQSVCGPSAPRSPSDNELLITPPPTPPTDQALSRIPVPTAVTRRAPLRNADIGNESLGSPVMERERNHRRARTAQVVEVDTTPTRKTSLPTSEHDRERNHRRTMSVQVDRQPARYDEFAGHEEGDGLPLSVPGTPRLYGQTYPQRSPRHSEGRALAPDPTQFLMVHNPAAPSNHLPAPSSPKGQSKFNVQTASAQCRAQDGYVSFAAVEGLGEPESEHDEAGQQQERKRRWLIF</sequence>
<feature type="compositionally biased region" description="Low complexity" evidence="1">
    <location>
        <begin position="135"/>
        <end position="145"/>
    </location>
</feature>
<feature type="compositionally biased region" description="Low complexity" evidence="1">
    <location>
        <begin position="190"/>
        <end position="203"/>
    </location>
</feature>
<feature type="compositionally biased region" description="Basic and acidic residues" evidence="1">
    <location>
        <begin position="267"/>
        <end position="282"/>
    </location>
</feature>
<feature type="compositionally biased region" description="Low complexity" evidence="1">
    <location>
        <begin position="238"/>
        <end position="264"/>
    </location>
</feature>
<evidence type="ECO:0000313" key="2">
    <source>
        <dbReference type="EMBL" id="KAL0069986.1"/>
    </source>
</evidence>
<protein>
    <submittedName>
        <fullName evidence="2">Uncharacterized protein</fullName>
    </submittedName>
</protein>
<keyword evidence="3" id="KW-1185">Reference proteome</keyword>
<feature type="region of interest" description="Disordered" evidence="1">
    <location>
        <begin position="498"/>
        <end position="524"/>
    </location>
</feature>
<reference evidence="2 3" key="1">
    <citation type="submission" date="2024-05" db="EMBL/GenBank/DDBJ databases">
        <title>A draft genome resource for the thread blight pathogen Marasmius tenuissimus strain MS-2.</title>
        <authorList>
            <person name="Yulfo-Soto G.E."/>
            <person name="Baruah I.K."/>
            <person name="Amoako-Attah I."/>
            <person name="Bukari Y."/>
            <person name="Meinhardt L.W."/>
            <person name="Bailey B.A."/>
            <person name="Cohen S.P."/>
        </authorList>
    </citation>
    <scope>NUCLEOTIDE SEQUENCE [LARGE SCALE GENOMIC DNA]</scope>
    <source>
        <strain evidence="2 3">MS-2</strain>
    </source>
</reference>
<feature type="compositionally biased region" description="Basic and acidic residues" evidence="1">
    <location>
        <begin position="1"/>
        <end position="11"/>
    </location>
</feature>
<organism evidence="2 3">
    <name type="scientific">Marasmius tenuissimus</name>
    <dbReference type="NCBI Taxonomy" id="585030"/>
    <lineage>
        <taxon>Eukaryota</taxon>
        <taxon>Fungi</taxon>
        <taxon>Dikarya</taxon>
        <taxon>Basidiomycota</taxon>
        <taxon>Agaricomycotina</taxon>
        <taxon>Agaricomycetes</taxon>
        <taxon>Agaricomycetidae</taxon>
        <taxon>Agaricales</taxon>
        <taxon>Marasmiineae</taxon>
        <taxon>Marasmiaceae</taxon>
        <taxon>Marasmius</taxon>
    </lineage>
</organism>
<feature type="region of interest" description="Disordered" evidence="1">
    <location>
        <begin position="1"/>
        <end position="25"/>
    </location>
</feature>